<feature type="transmembrane region" description="Helical" evidence="2">
    <location>
        <begin position="240"/>
        <end position="263"/>
    </location>
</feature>
<keyword evidence="5" id="KW-1185">Reference proteome</keyword>
<comment type="caution">
    <text evidence="4">The sequence shown here is derived from an EMBL/GenBank/DDBJ whole genome shotgun (WGS) entry which is preliminary data.</text>
</comment>
<sequence length="606" mass="67731">MLPIVNSTRGRSRSSASYLSVDKPSQGRGSPELSLSLELSSTELSPTIAGDHGSFLLPSPLSPNASSSSSLSPSAFLFPSPKSKLHNGDDNDNREFYLHTSPSLSEIDLGRVPDIVIPDSSPLKCGDHFRFPIPEPRCDSWETAYVLAKNHDKAMCDLWKEEIDKLLIFGGLFAATVVAFLVVSYQLLQPSPDEVQKATTNMLVTIIRQYANGTLLESNLHFPPSPNNFQPSPAVLRMNIAWFLSMTMALSAVLIGTVCLQWIREYQRDPRVNAKLAFAIRQMRWDGLQSWKVPAIVSSLPIILQLSLFLFFWGLLEFLWSLNTAVTLINSVVIGAVLFFMVATIFLPALQIIFIGSDTLQRQGQCPYKSPLARVSANVLFWLALQVIDFIRPQRNSGFLERKKKFLEEILHARNWEDWVSFDGQWQSWRTVHPPSDSQAGKESCDIPRGLAWLGSTYVHNQDAIYALYHLLRRIHPSTSVEALKTLIAKPGFTSFSALTLASAATHHDGKLLDDLYSALLLNHVASSSKDPYLQEALWPQRTELFIRIANYGAAASTTRLPGDTTLIEQCIKDKDFGINPFVGNLDYMKLPEGEWELLAPNFNKH</sequence>
<dbReference type="InParanoid" id="A0A409WPA2"/>
<evidence type="ECO:0000256" key="1">
    <source>
        <dbReference type="SAM" id="MobiDB-lite"/>
    </source>
</evidence>
<accession>A0A409WPA2</accession>
<proteinExistence type="predicted"/>
<dbReference type="InterPro" id="IPR045338">
    <property type="entry name" value="DUF6535"/>
</dbReference>
<evidence type="ECO:0000313" key="4">
    <source>
        <dbReference type="EMBL" id="PPQ80338.1"/>
    </source>
</evidence>
<keyword evidence="2" id="KW-0812">Transmembrane</keyword>
<dbReference type="EMBL" id="NHYD01003335">
    <property type="protein sequence ID" value="PPQ80338.1"/>
    <property type="molecule type" value="Genomic_DNA"/>
</dbReference>
<feature type="compositionally biased region" description="Polar residues" evidence="1">
    <location>
        <begin position="1"/>
        <end position="18"/>
    </location>
</feature>
<evidence type="ECO:0000256" key="2">
    <source>
        <dbReference type="SAM" id="Phobius"/>
    </source>
</evidence>
<dbReference type="OrthoDB" id="2756178at2759"/>
<gene>
    <name evidence="4" type="ORF">CVT25_003621</name>
</gene>
<protein>
    <recommendedName>
        <fullName evidence="3">DUF6535 domain-containing protein</fullName>
    </recommendedName>
</protein>
<evidence type="ECO:0000259" key="3">
    <source>
        <dbReference type="Pfam" id="PF20153"/>
    </source>
</evidence>
<feature type="transmembrane region" description="Helical" evidence="2">
    <location>
        <begin position="328"/>
        <end position="350"/>
    </location>
</feature>
<evidence type="ECO:0000313" key="5">
    <source>
        <dbReference type="Proteomes" id="UP000283269"/>
    </source>
</evidence>
<dbReference type="AlphaFoldDB" id="A0A409WPA2"/>
<feature type="region of interest" description="Disordered" evidence="1">
    <location>
        <begin position="1"/>
        <end position="33"/>
    </location>
</feature>
<reference evidence="4 5" key="1">
    <citation type="journal article" date="2018" name="Evol. Lett.">
        <title>Horizontal gene cluster transfer increased hallucinogenic mushroom diversity.</title>
        <authorList>
            <person name="Reynolds H.T."/>
            <person name="Vijayakumar V."/>
            <person name="Gluck-Thaler E."/>
            <person name="Korotkin H.B."/>
            <person name="Matheny P.B."/>
            <person name="Slot J.C."/>
        </authorList>
    </citation>
    <scope>NUCLEOTIDE SEQUENCE [LARGE SCALE GENOMIC DNA]</scope>
    <source>
        <strain evidence="4 5">2631</strain>
    </source>
</reference>
<feature type="transmembrane region" description="Helical" evidence="2">
    <location>
        <begin position="166"/>
        <end position="188"/>
    </location>
</feature>
<dbReference type="Pfam" id="PF20153">
    <property type="entry name" value="DUF6535"/>
    <property type="match status" value="1"/>
</dbReference>
<feature type="transmembrane region" description="Helical" evidence="2">
    <location>
        <begin position="293"/>
        <end position="316"/>
    </location>
</feature>
<keyword evidence="2" id="KW-0472">Membrane</keyword>
<feature type="domain" description="DUF6535" evidence="3">
    <location>
        <begin position="141"/>
        <end position="321"/>
    </location>
</feature>
<organism evidence="4 5">
    <name type="scientific">Psilocybe cyanescens</name>
    <dbReference type="NCBI Taxonomy" id="93625"/>
    <lineage>
        <taxon>Eukaryota</taxon>
        <taxon>Fungi</taxon>
        <taxon>Dikarya</taxon>
        <taxon>Basidiomycota</taxon>
        <taxon>Agaricomycotina</taxon>
        <taxon>Agaricomycetes</taxon>
        <taxon>Agaricomycetidae</taxon>
        <taxon>Agaricales</taxon>
        <taxon>Agaricineae</taxon>
        <taxon>Strophariaceae</taxon>
        <taxon>Psilocybe</taxon>
    </lineage>
</organism>
<name>A0A409WPA2_PSICY</name>
<keyword evidence="2" id="KW-1133">Transmembrane helix</keyword>
<dbReference type="Proteomes" id="UP000283269">
    <property type="component" value="Unassembled WGS sequence"/>
</dbReference>